<dbReference type="Pfam" id="PF02810">
    <property type="entry name" value="SEC-C"/>
    <property type="match status" value="1"/>
</dbReference>
<evidence type="ECO:0000313" key="2">
    <source>
        <dbReference type="Proteomes" id="UP000295278"/>
    </source>
</evidence>
<dbReference type="EMBL" id="SMFM01000002">
    <property type="protein sequence ID" value="TDD77291.1"/>
    <property type="molecule type" value="Genomic_DNA"/>
</dbReference>
<comment type="caution">
    <text evidence="1">The sequence shown here is derived from an EMBL/GenBank/DDBJ whole genome shotgun (WGS) entry which is preliminary data.</text>
</comment>
<gene>
    <name evidence="1" type="ORF">E0F89_06815</name>
</gene>
<dbReference type="InterPro" id="IPR004027">
    <property type="entry name" value="SEC_C_motif"/>
</dbReference>
<dbReference type="SUPFAM" id="SSF103642">
    <property type="entry name" value="Sec-C motif"/>
    <property type="match status" value="1"/>
</dbReference>
<accession>A0A4R5AW49</accession>
<dbReference type="AlphaFoldDB" id="A0A4R5AW49"/>
<dbReference type="Gene3D" id="3.10.450.50">
    <property type="match status" value="1"/>
</dbReference>
<dbReference type="RefSeq" id="WP_131909059.1">
    <property type="nucleotide sequence ID" value="NZ_SMFM01000002.1"/>
</dbReference>
<evidence type="ECO:0008006" key="3">
    <source>
        <dbReference type="Google" id="ProtNLM"/>
    </source>
</evidence>
<protein>
    <recommendedName>
        <fullName evidence="3">SEC-C domain-containing protein</fullName>
    </recommendedName>
</protein>
<evidence type="ECO:0000313" key="1">
    <source>
        <dbReference type="EMBL" id="TDD77291.1"/>
    </source>
</evidence>
<proteinExistence type="predicted"/>
<reference evidence="1 2" key="1">
    <citation type="submission" date="2019-03" db="EMBL/GenBank/DDBJ databases">
        <title>Flavobacterium AT-3-2 sp. nov., isolated from arctic soil.</title>
        <authorList>
            <person name="Chaudhary D.K."/>
        </authorList>
    </citation>
    <scope>NUCLEOTIDE SEQUENCE [LARGE SCALE GENOMIC DNA]</scope>
    <source>
        <strain evidence="1 2">AT-3-2</strain>
    </source>
</reference>
<name>A0A4R5AW49_9FLAO</name>
<dbReference type="Proteomes" id="UP000295278">
    <property type="component" value="Unassembled WGS sequence"/>
</dbReference>
<keyword evidence="2" id="KW-1185">Reference proteome</keyword>
<organism evidence="1 2">
    <name type="scientific">Flavobacterium caseinilyticum</name>
    <dbReference type="NCBI Taxonomy" id="2541732"/>
    <lineage>
        <taxon>Bacteria</taxon>
        <taxon>Pseudomonadati</taxon>
        <taxon>Bacteroidota</taxon>
        <taxon>Flavobacteriia</taxon>
        <taxon>Flavobacteriales</taxon>
        <taxon>Flavobacteriaceae</taxon>
        <taxon>Flavobacterium</taxon>
    </lineage>
</organism>
<sequence>MALKIGRNDLCPCGSGKKNKKCHNIDRLPDNPGTQKTLSKMETYVKEYDSHVVMNEIIGLQLMAENHGKNIRIEEIAVLAAKSLSNGKPGDKAVLREILQREYTADSMEDPPENLFTENVVFFHGNHIAFPGIAAHTADIFLSFSQVVFNSGTVFPKEFTDEVYQGIGLILELGDQLARMAGLRGNMESIGSKGRMKVCDLQADFSISELELEELCQKIHVNSKIINQFILDPDVALDVDDSSMMPLLFYPITYYHGRYYFVLVSNQLNALNEFILRTALKFGCQEVFLKAYREELWGHIRVACAEMKWRETDIKLDPFPDANSPNEAIYSFDHNRLAYVTLDTPLSIPDVSVSIGSEMHPPKMDNRLRNVANTILDDQNRQDCQLLVLQLTDSCGRTRMGRFMKPRDREFRLPFNVHDFLNLSKGEDWEKHSLWKFAKALAKFNSKTQTMGDAVELYSLYKQKSSGFYFSDDIMPDFLAVVPGEGSDLIRGSKIKQNYHASSFLNDGMLGFLPVVSCGDFAPIYKPIRHIGYFIESLESFRSPIWMTSYQVKDHGMAGIVRLYTNALSFWLDQMKPALEAVLNPHLKLPVEIRLELDPVIFTGMTSQELSEIPKEEYGVAFTDNVLTISIPGSSIWSFTGANNEGERELMRHTLKSFRLLGVTLEDKTIEEILNKFMPLGQAKMMLFFDSQEDLMIDRRWLMEPLLLSDAEKEMLMDQLPIWIMEHMVIPEQITTRDDKKQLFNTGTNVLLEKLKEEISRYENAALLVLLLNLHESIVQKREYEKTIIPAQLICFGNKEGKLEEIRENGRMQVRTSVSLRNLIEFLAAQPVKGTLIPSLDDVDRLLALMHEITSFGMMSDAVYFNMDDPEVGILPSGRIGFISDLFSEKMEPFSLANARADIDSKLEDFAGRFSIYQPADAGEIPPEVQEYINRHDAAFLADWSVSWSNLNKISYYASNFCIEEEASVITMRESDFIERLVNEAAMPEDQVCAGIEKLVLSPRDSFLKAPDGYSNNEVFPWKYNREFSLTRRFLVRHSNDAGDSMLSWGFRSATAARHQMDYLMRGARLTNGGEEIKKLIGGYADQRGTDFRNVVHDWAAQQEGFEVIGYEVPIMPGGTLNADKSYGDVDVLAFHRPSATVFSLECKNTSQAKNIHEMKTEMDRYLGRDGKKGMVHKHLERDTWLNANLGQVQKLLKFDDALTVKSFMISSQVVPTPYIRAGELPMPIVAFPDLKREGVGLLF</sequence>
<dbReference type="OrthoDB" id="1284667at2"/>